<feature type="transmembrane region" description="Helical" evidence="1">
    <location>
        <begin position="6"/>
        <end position="26"/>
    </location>
</feature>
<keyword evidence="1" id="KW-0812">Transmembrane</keyword>
<organism evidence="2">
    <name type="scientific">Octopus bimaculoides</name>
    <name type="common">California two-spotted octopus</name>
    <dbReference type="NCBI Taxonomy" id="37653"/>
    <lineage>
        <taxon>Eukaryota</taxon>
        <taxon>Metazoa</taxon>
        <taxon>Spiralia</taxon>
        <taxon>Lophotrochozoa</taxon>
        <taxon>Mollusca</taxon>
        <taxon>Cephalopoda</taxon>
        <taxon>Coleoidea</taxon>
        <taxon>Octopodiformes</taxon>
        <taxon>Octopoda</taxon>
        <taxon>Incirrata</taxon>
        <taxon>Octopodidae</taxon>
        <taxon>Octopus</taxon>
    </lineage>
</organism>
<protein>
    <submittedName>
        <fullName evidence="2">Uncharacterized protein</fullName>
    </submittedName>
</protein>
<evidence type="ECO:0000313" key="2">
    <source>
        <dbReference type="EMBL" id="KOF68419.1"/>
    </source>
</evidence>
<keyword evidence="1" id="KW-1133">Transmembrane helix</keyword>
<accession>A0A0L8FUR2</accession>
<proteinExistence type="predicted"/>
<keyword evidence="1" id="KW-0472">Membrane</keyword>
<reference evidence="2" key="1">
    <citation type="submission" date="2015-07" db="EMBL/GenBank/DDBJ databases">
        <title>MeaNS - Measles Nucleotide Surveillance Program.</title>
        <authorList>
            <person name="Tran T."/>
            <person name="Druce J."/>
        </authorList>
    </citation>
    <scope>NUCLEOTIDE SEQUENCE</scope>
    <source>
        <strain evidence="2">UCB-OBI-ISO-001</strain>
        <tissue evidence="2">Gonad</tissue>
    </source>
</reference>
<dbReference type="EMBL" id="KQ426312">
    <property type="protein sequence ID" value="KOF68419.1"/>
    <property type="molecule type" value="Genomic_DNA"/>
</dbReference>
<sequence>MVGEEVFLFLPFLLRMATVFLLFVLCKQQVSANTHPVHTQVEKKYKVAALVAFPCSCSTCCLVTKGCRPRVTGFST</sequence>
<dbReference type="AlphaFoldDB" id="A0A0L8FUR2"/>
<name>A0A0L8FUR2_OCTBM</name>
<evidence type="ECO:0000256" key="1">
    <source>
        <dbReference type="SAM" id="Phobius"/>
    </source>
</evidence>
<gene>
    <name evidence="2" type="ORF">OCBIM_22007356mg</name>
</gene>